<keyword evidence="1" id="KW-0175">Coiled coil</keyword>
<gene>
    <name evidence="3" type="ORF">EVG20_g253</name>
</gene>
<comment type="caution">
    <text evidence="3">The sequence shown here is derived from an EMBL/GenBank/DDBJ whole genome shotgun (WGS) entry which is preliminary data.</text>
</comment>
<dbReference type="InterPro" id="IPR032675">
    <property type="entry name" value="LRR_dom_sf"/>
</dbReference>
<dbReference type="Gene3D" id="3.80.10.10">
    <property type="entry name" value="Ribonuclease Inhibitor"/>
    <property type="match status" value="2"/>
</dbReference>
<name>A0A4Y9ZG50_9AGAM</name>
<dbReference type="Proteomes" id="UP000298327">
    <property type="component" value="Unassembled WGS sequence"/>
</dbReference>
<dbReference type="InterPro" id="IPR001810">
    <property type="entry name" value="F-box_dom"/>
</dbReference>
<dbReference type="SUPFAM" id="SSF52047">
    <property type="entry name" value="RNI-like"/>
    <property type="match status" value="1"/>
</dbReference>
<dbReference type="OrthoDB" id="3063971at2759"/>
<sequence length="503" mass="56603">MTNYGISLEEIQSVNTQISDYEKTISSIETEIQDVLRQANALRVQRRYYLDLISKCRGTITLARRAPDEILAHIFEYCAASGWAKAPLVASHVCSKWRRAALAPNVWSHVYLTSESLDPLQRTQLWLSRALKSDLHVTIDAQVVDAPFLQAMDLLLEHIPQWRSLTLEARFVQQTRYLLERCTGPANQLQVVTIRAFAAALDGEVGVEELTGLREAFEHSPHLQMLHIISNGFPPALPIQISDLSMELGSFPIGSISVENMLETIADLPSLERLTLVAPINFSVSLTLPNEQRPPTQLPSLRTLILDGYPDFNEILRFIEAPALRHLHLHSTEPPLNFPHETTGTSLRYLIESSRPPLKLLEFHDIDIPHSDFVHCFFNLPLLEELRLHETEIPNEVLSVLNGPDGACPRLKRLDLRWCEQLSGKTLVDLVESRSVASDRNGHSDPIQDITVINCALVEEEDVLAMARKTTCSVVVRNLQDHCRDAAIMFATDSGFGSDIEWI</sequence>
<dbReference type="STRING" id="205917.A0A4Y9ZG50"/>
<evidence type="ECO:0000259" key="2">
    <source>
        <dbReference type="Pfam" id="PF12937"/>
    </source>
</evidence>
<evidence type="ECO:0000313" key="4">
    <source>
        <dbReference type="Proteomes" id="UP000298327"/>
    </source>
</evidence>
<reference evidence="3 4" key="1">
    <citation type="submission" date="2019-02" db="EMBL/GenBank/DDBJ databases">
        <title>Genome sequencing of the rare red list fungi Dentipellis fragilis.</title>
        <authorList>
            <person name="Buettner E."/>
            <person name="Kellner H."/>
        </authorList>
    </citation>
    <scope>NUCLEOTIDE SEQUENCE [LARGE SCALE GENOMIC DNA]</scope>
    <source>
        <strain evidence="3 4">DSM 105465</strain>
    </source>
</reference>
<protein>
    <recommendedName>
        <fullName evidence="2">F-box domain-containing protein</fullName>
    </recommendedName>
</protein>
<dbReference type="SUPFAM" id="SSF81383">
    <property type="entry name" value="F-box domain"/>
    <property type="match status" value="1"/>
</dbReference>
<proteinExistence type="predicted"/>
<dbReference type="PANTHER" id="PTHR38926:SF5">
    <property type="entry name" value="F-BOX AND LEUCINE-RICH REPEAT PROTEIN 6"/>
    <property type="match status" value="1"/>
</dbReference>
<dbReference type="AlphaFoldDB" id="A0A4Y9ZG50"/>
<dbReference type="SMART" id="SM00367">
    <property type="entry name" value="LRR_CC"/>
    <property type="match status" value="1"/>
</dbReference>
<dbReference type="Pfam" id="PF12937">
    <property type="entry name" value="F-box-like"/>
    <property type="match status" value="1"/>
</dbReference>
<accession>A0A4Y9ZG50</accession>
<dbReference type="InterPro" id="IPR036047">
    <property type="entry name" value="F-box-like_dom_sf"/>
</dbReference>
<evidence type="ECO:0000256" key="1">
    <source>
        <dbReference type="SAM" id="Coils"/>
    </source>
</evidence>
<evidence type="ECO:0000313" key="3">
    <source>
        <dbReference type="EMBL" id="TFY72758.1"/>
    </source>
</evidence>
<feature type="domain" description="F-box" evidence="2">
    <location>
        <begin position="67"/>
        <end position="112"/>
    </location>
</feature>
<dbReference type="PANTHER" id="PTHR38926">
    <property type="entry name" value="F-BOX DOMAIN CONTAINING PROTEIN, EXPRESSED"/>
    <property type="match status" value="1"/>
</dbReference>
<keyword evidence="4" id="KW-1185">Reference proteome</keyword>
<dbReference type="InterPro" id="IPR006553">
    <property type="entry name" value="Leu-rich_rpt_Cys-con_subtyp"/>
</dbReference>
<organism evidence="3 4">
    <name type="scientific">Dentipellis fragilis</name>
    <dbReference type="NCBI Taxonomy" id="205917"/>
    <lineage>
        <taxon>Eukaryota</taxon>
        <taxon>Fungi</taxon>
        <taxon>Dikarya</taxon>
        <taxon>Basidiomycota</taxon>
        <taxon>Agaricomycotina</taxon>
        <taxon>Agaricomycetes</taxon>
        <taxon>Russulales</taxon>
        <taxon>Hericiaceae</taxon>
        <taxon>Dentipellis</taxon>
    </lineage>
</organism>
<feature type="coiled-coil region" evidence="1">
    <location>
        <begin position="11"/>
        <end position="45"/>
    </location>
</feature>
<dbReference type="EMBL" id="SEOQ01000006">
    <property type="protein sequence ID" value="TFY72758.1"/>
    <property type="molecule type" value="Genomic_DNA"/>
</dbReference>